<dbReference type="EMBL" id="FOSN01000001">
    <property type="protein sequence ID" value="SFK04353.1"/>
    <property type="molecule type" value="Genomic_DNA"/>
</dbReference>
<dbReference type="CDD" id="cd06261">
    <property type="entry name" value="TM_PBP2"/>
    <property type="match status" value="1"/>
</dbReference>
<dbReference type="PROSITE" id="PS50928">
    <property type="entry name" value="ABC_TM1"/>
    <property type="match status" value="1"/>
</dbReference>
<proteinExistence type="inferred from homology"/>
<dbReference type="OrthoDB" id="8443696at2"/>
<evidence type="ECO:0000256" key="4">
    <source>
        <dbReference type="ARBA" id="ARBA00022692"/>
    </source>
</evidence>
<dbReference type="RefSeq" id="WP_091676934.1">
    <property type="nucleotide sequence ID" value="NZ_FOSN01000001.1"/>
</dbReference>
<feature type="transmembrane region" description="Helical" evidence="7">
    <location>
        <begin position="58"/>
        <end position="76"/>
    </location>
</feature>
<feature type="transmembrane region" description="Helical" evidence="7">
    <location>
        <begin position="212"/>
        <end position="231"/>
    </location>
</feature>
<gene>
    <name evidence="9" type="ORF">SAMN05444581_101457</name>
</gene>
<dbReference type="GO" id="GO:0005886">
    <property type="term" value="C:plasma membrane"/>
    <property type="evidence" value="ECO:0007669"/>
    <property type="project" value="UniProtKB-SubCell"/>
</dbReference>
<evidence type="ECO:0000256" key="1">
    <source>
        <dbReference type="ARBA" id="ARBA00004651"/>
    </source>
</evidence>
<evidence type="ECO:0000256" key="2">
    <source>
        <dbReference type="ARBA" id="ARBA00022448"/>
    </source>
</evidence>
<keyword evidence="6 7" id="KW-0472">Membrane</keyword>
<comment type="similarity">
    <text evidence="7">Belongs to the binding-protein-dependent transport system permease family.</text>
</comment>
<protein>
    <submittedName>
        <fullName evidence="9">NitT/TauT family transport system permease protein</fullName>
    </submittedName>
</protein>
<dbReference type="Gene3D" id="1.10.3720.10">
    <property type="entry name" value="MetI-like"/>
    <property type="match status" value="1"/>
</dbReference>
<name>A0A1I3WAZ2_9HYPH</name>
<keyword evidence="4 7" id="KW-0812">Transmembrane</keyword>
<dbReference type="STRING" id="1612308.SAMN05444581_101457"/>
<evidence type="ECO:0000259" key="8">
    <source>
        <dbReference type="PROSITE" id="PS50928"/>
    </source>
</evidence>
<keyword evidence="3" id="KW-1003">Cell membrane</keyword>
<evidence type="ECO:0000256" key="5">
    <source>
        <dbReference type="ARBA" id="ARBA00022989"/>
    </source>
</evidence>
<evidence type="ECO:0000313" key="10">
    <source>
        <dbReference type="Proteomes" id="UP000198755"/>
    </source>
</evidence>
<dbReference type="PANTHER" id="PTHR30151:SF38">
    <property type="entry name" value="ALIPHATIC SULFONATES TRANSPORT PERMEASE PROTEIN SSUC-RELATED"/>
    <property type="match status" value="1"/>
</dbReference>
<organism evidence="9 10">
    <name type="scientific">Methylocapsa palsarum</name>
    <dbReference type="NCBI Taxonomy" id="1612308"/>
    <lineage>
        <taxon>Bacteria</taxon>
        <taxon>Pseudomonadati</taxon>
        <taxon>Pseudomonadota</taxon>
        <taxon>Alphaproteobacteria</taxon>
        <taxon>Hyphomicrobiales</taxon>
        <taxon>Beijerinckiaceae</taxon>
        <taxon>Methylocapsa</taxon>
    </lineage>
</organism>
<feature type="domain" description="ABC transmembrane type-1" evidence="8">
    <location>
        <begin position="50"/>
        <end position="230"/>
    </location>
</feature>
<dbReference type="GO" id="GO:0055085">
    <property type="term" value="P:transmembrane transport"/>
    <property type="evidence" value="ECO:0007669"/>
    <property type="project" value="InterPro"/>
</dbReference>
<keyword evidence="5 7" id="KW-1133">Transmembrane helix</keyword>
<dbReference type="InterPro" id="IPR000515">
    <property type="entry name" value="MetI-like"/>
</dbReference>
<evidence type="ECO:0000256" key="7">
    <source>
        <dbReference type="RuleBase" id="RU363032"/>
    </source>
</evidence>
<accession>A0A1I3WAZ2</accession>
<evidence type="ECO:0000256" key="3">
    <source>
        <dbReference type="ARBA" id="ARBA00022475"/>
    </source>
</evidence>
<evidence type="ECO:0000256" key="6">
    <source>
        <dbReference type="ARBA" id="ARBA00023136"/>
    </source>
</evidence>
<dbReference type="SUPFAM" id="SSF161098">
    <property type="entry name" value="MetI-like"/>
    <property type="match status" value="1"/>
</dbReference>
<keyword evidence="10" id="KW-1185">Reference proteome</keyword>
<dbReference type="Proteomes" id="UP000198755">
    <property type="component" value="Unassembled WGS sequence"/>
</dbReference>
<sequence length="246" mass="26262">MPIRLASLLVLLVLWQWGSGLLGSRALPPPLAVLAVVGAEARSGALAVNLGATLARVIASFTLAMALGAALGLVMGRSKMADQLLDPWLIVLLNLPALVIIVLAYIWVGLNETAAIGAVALNKLPNTAVTVREGARALDRGLDEMARIFALGRGARLRHVILPQLAPYLAAATRSGLSLVWKIVLVVELLGRPNGVGFEIGVAFQLFDVTRLLAYALPFVGLMLAMETFIVQPIERHVSRWRPHPA</sequence>
<comment type="subcellular location">
    <subcellularLocation>
        <location evidence="1 7">Cell membrane</location>
        <topology evidence="1 7">Multi-pass membrane protein</topology>
    </subcellularLocation>
</comment>
<evidence type="ECO:0000313" key="9">
    <source>
        <dbReference type="EMBL" id="SFK04353.1"/>
    </source>
</evidence>
<dbReference type="InterPro" id="IPR035906">
    <property type="entry name" value="MetI-like_sf"/>
</dbReference>
<dbReference type="PANTHER" id="PTHR30151">
    <property type="entry name" value="ALKANE SULFONATE ABC TRANSPORTER-RELATED, MEMBRANE SUBUNIT"/>
    <property type="match status" value="1"/>
</dbReference>
<dbReference type="AlphaFoldDB" id="A0A1I3WAZ2"/>
<keyword evidence="2 7" id="KW-0813">Transport</keyword>
<dbReference type="Pfam" id="PF00528">
    <property type="entry name" value="BPD_transp_1"/>
    <property type="match status" value="1"/>
</dbReference>
<feature type="transmembrane region" description="Helical" evidence="7">
    <location>
        <begin position="88"/>
        <end position="108"/>
    </location>
</feature>
<reference evidence="9 10" key="1">
    <citation type="submission" date="2016-10" db="EMBL/GenBank/DDBJ databases">
        <authorList>
            <person name="de Groot N.N."/>
        </authorList>
    </citation>
    <scope>NUCLEOTIDE SEQUENCE [LARGE SCALE GENOMIC DNA]</scope>
    <source>
        <strain evidence="9 10">NE2</strain>
    </source>
</reference>